<dbReference type="Pfam" id="PF00717">
    <property type="entry name" value="Peptidase_S24"/>
    <property type="match status" value="1"/>
</dbReference>
<dbReference type="InterPro" id="IPR050077">
    <property type="entry name" value="LexA_repressor"/>
</dbReference>
<dbReference type="NCBIfam" id="NF007621">
    <property type="entry name" value="PRK10276.1"/>
    <property type="match status" value="1"/>
</dbReference>
<dbReference type="InterPro" id="IPR036286">
    <property type="entry name" value="LexA/Signal_pep-like_sf"/>
</dbReference>
<proteinExistence type="predicted"/>
<dbReference type="Proteomes" id="UP000075346">
    <property type="component" value="Unassembled WGS sequence"/>
</dbReference>
<dbReference type="Gene3D" id="2.10.109.10">
    <property type="entry name" value="Umud Fragment, subunit A"/>
    <property type="match status" value="1"/>
</dbReference>
<dbReference type="PANTHER" id="PTHR33516">
    <property type="entry name" value="LEXA REPRESSOR"/>
    <property type="match status" value="1"/>
</dbReference>
<evidence type="ECO:0000313" key="3">
    <source>
        <dbReference type="Proteomes" id="UP000075346"/>
    </source>
</evidence>
<dbReference type="RefSeq" id="WP_061896769.1">
    <property type="nucleotide sequence ID" value="NZ_LOBR01000027.1"/>
</dbReference>
<dbReference type="InterPro" id="IPR039418">
    <property type="entry name" value="LexA-like"/>
</dbReference>
<dbReference type="InterPro" id="IPR015927">
    <property type="entry name" value="Peptidase_S24_S26A/B/C"/>
</dbReference>
<dbReference type="CDD" id="cd06529">
    <property type="entry name" value="S24_LexA-like"/>
    <property type="match status" value="1"/>
</dbReference>
<protein>
    <submittedName>
        <fullName evidence="2">DNA polymerase V</fullName>
    </submittedName>
</protein>
<name>A0A151KZ52_9VIBR</name>
<feature type="domain" description="Peptidase S24/S26A/S26B/S26C" evidence="1">
    <location>
        <begin position="14"/>
        <end position="119"/>
    </location>
</feature>
<organism evidence="2 3">
    <name type="scientific">Vibrio cidicii</name>
    <dbReference type="NCBI Taxonomy" id="1763883"/>
    <lineage>
        <taxon>Bacteria</taxon>
        <taxon>Pseudomonadati</taxon>
        <taxon>Pseudomonadota</taxon>
        <taxon>Gammaproteobacteria</taxon>
        <taxon>Vibrionales</taxon>
        <taxon>Vibrionaceae</taxon>
        <taxon>Vibrio</taxon>
    </lineage>
</organism>
<dbReference type="SUPFAM" id="SSF51306">
    <property type="entry name" value="LexA/Signal peptidase"/>
    <property type="match status" value="1"/>
</dbReference>
<dbReference type="EMBL" id="LOBR01000027">
    <property type="protein sequence ID" value="KYN89096.1"/>
    <property type="molecule type" value="Genomic_DNA"/>
</dbReference>
<comment type="caution">
    <text evidence="2">The sequence shown here is derived from an EMBL/GenBank/DDBJ whole genome shotgun (WGS) entry which is preliminary data.</text>
</comment>
<sequence length="135" mass="15410">MKVIPIFAHSGITGFESPVEEYTQLALDLDQLLIEHPCATFLGYACGDSMQDVGIFDKDLLIVDRSLDVQDFDIIVANLNGEFICKQIDLNRRLLLSANERYQPVPIHEFDQFYLEGIVTRSIRCHRVSPLLRAR</sequence>
<reference evidence="3" key="1">
    <citation type="submission" date="2015-12" db="EMBL/GenBank/DDBJ databases">
        <authorList>
            <person name="Shamseldin A."/>
            <person name="Moawad H."/>
            <person name="Abd El-Rahim W.M."/>
            <person name="Sadowsky M.J."/>
        </authorList>
    </citation>
    <scope>NUCLEOTIDE SEQUENCE [LARGE SCALE GENOMIC DNA]</scope>
    <source>
        <strain evidence="3">2538-88</strain>
    </source>
</reference>
<gene>
    <name evidence="2" type="ORF">ATY37_13610</name>
</gene>
<accession>A0A151KZ52</accession>
<dbReference type="AlphaFoldDB" id="A0A151KZ52"/>
<evidence type="ECO:0000259" key="1">
    <source>
        <dbReference type="Pfam" id="PF00717"/>
    </source>
</evidence>
<dbReference type="PANTHER" id="PTHR33516:SF2">
    <property type="entry name" value="LEXA REPRESSOR-RELATED"/>
    <property type="match status" value="1"/>
</dbReference>
<evidence type="ECO:0000313" key="2">
    <source>
        <dbReference type="EMBL" id="KYN89096.1"/>
    </source>
</evidence>